<reference evidence="11 12" key="1">
    <citation type="submission" date="2015-06" db="EMBL/GenBank/DDBJ databases">
        <title>Survival trade-offs in plant roots during colonization by closely related pathogenic and mutualistic fungi.</title>
        <authorList>
            <person name="Hacquard S."/>
            <person name="Kracher B."/>
            <person name="Hiruma K."/>
            <person name="Weinman A."/>
            <person name="Muench P."/>
            <person name="Garrido Oter R."/>
            <person name="Ver Loren van Themaat E."/>
            <person name="Dallerey J.-F."/>
            <person name="Damm U."/>
            <person name="Henrissat B."/>
            <person name="Lespinet O."/>
            <person name="Thon M."/>
            <person name="Kemen E."/>
            <person name="McHardy A.C."/>
            <person name="Schulze-Lefert P."/>
            <person name="O'Connell R.J."/>
        </authorList>
    </citation>
    <scope>NUCLEOTIDE SEQUENCE [LARGE SCALE GENOMIC DNA]</scope>
    <source>
        <strain evidence="11 12">MAFF 238704</strain>
    </source>
</reference>
<dbReference type="GO" id="GO:0034727">
    <property type="term" value="P:piecemeal microautophagy of the nucleus"/>
    <property type="evidence" value="ECO:0007669"/>
    <property type="project" value="TreeGrafter"/>
</dbReference>
<sequence length="370" mass="40120">LAAPRLPCKLRGCPTALVQHRNRRLATTHDDCLTALTTTSPRLFIGLHSTLHRKHHHRQPHLTTNTRPPIMASIPQALWSAQIPLHIIHPSHPNTPLITSLPRFSYLALLVPRCSAFFRTPVSAFHHEDLLLRNLPLGLLVDLYQPSLPWRLTVSDGDSWDIGDTFLNCVKEADFVRYGNAKRIMSLSKADTSTLWNAVQDNDYASFHKINALLLNAPTPLRNVPLRVYIPSSPPPGTPSSSPSLASPAAASPKPQASPLPASPQQQLAPPPPPPPPSAPGPTADQPSAGAFKVLQALVPPTVPGTRNTPQTLGRALQSHLPSLFPSSRDPVLANVVLHGSPVPFSAPLEELMREAAYPDGWLCLAVVLL</sequence>
<dbReference type="InterPro" id="IPR042527">
    <property type="entry name" value="Atg5_UblA_dom_sf"/>
</dbReference>
<keyword evidence="5 6" id="KW-0072">Autophagy</keyword>
<dbReference type="GO" id="GO:0044233">
    <property type="term" value="C:mitochondria-associated endoplasmic reticulum membrane contact site"/>
    <property type="evidence" value="ECO:0007669"/>
    <property type="project" value="TreeGrafter"/>
</dbReference>
<dbReference type="InterPro" id="IPR042526">
    <property type="entry name" value="Atg5_HR"/>
</dbReference>
<dbReference type="GO" id="GO:0061908">
    <property type="term" value="C:phagophore"/>
    <property type="evidence" value="ECO:0007669"/>
    <property type="project" value="TreeGrafter"/>
</dbReference>
<protein>
    <recommendedName>
        <fullName evidence="6">Autophagy protein 5</fullName>
    </recommendedName>
</protein>
<evidence type="ECO:0000256" key="2">
    <source>
        <dbReference type="ARBA" id="ARBA00006910"/>
    </source>
</evidence>
<dbReference type="AlphaFoldDB" id="A0A166QZQ7"/>
<dbReference type="InterPro" id="IPR048318">
    <property type="entry name" value="ATG5_UblB"/>
</dbReference>
<evidence type="ECO:0000256" key="3">
    <source>
        <dbReference type="ARBA" id="ARBA00022499"/>
    </source>
</evidence>
<gene>
    <name evidence="11" type="ORF">CI238_00201</name>
</gene>
<dbReference type="Pfam" id="PF20637">
    <property type="entry name" value="ATG5_HBR"/>
    <property type="match status" value="1"/>
</dbReference>
<dbReference type="Pfam" id="PF04106">
    <property type="entry name" value="ATG5_UblB"/>
    <property type="match status" value="1"/>
</dbReference>
<feature type="domain" description="Autophagy protein ATG5 UblB" evidence="8">
    <location>
        <begin position="224"/>
        <end position="367"/>
    </location>
</feature>
<dbReference type="PANTHER" id="PTHR13040">
    <property type="entry name" value="AUTOPHAGY PROTEIN 5"/>
    <property type="match status" value="1"/>
</dbReference>
<comment type="caution">
    <text evidence="11">The sequence shown here is derived from an EMBL/GenBank/DDBJ whole genome shotgun (WGS) entry which is preliminary data.</text>
</comment>
<feature type="non-terminal residue" evidence="11">
    <location>
        <position position="1"/>
    </location>
</feature>
<dbReference type="GO" id="GO:0034045">
    <property type="term" value="C:phagophore assembly site membrane"/>
    <property type="evidence" value="ECO:0007669"/>
    <property type="project" value="UniProtKB-SubCell"/>
</dbReference>
<feature type="region of interest" description="Disordered" evidence="7">
    <location>
        <begin position="232"/>
        <end position="288"/>
    </location>
</feature>
<dbReference type="Gene3D" id="1.10.246.190">
    <property type="entry name" value="Autophagy protein Apg5, helix rich domain"/>
    <property type="match status" value="1"/>
</dbReference>
<dbReference type="GO" id="GO:0006995">
    <property type="term" value="P:cellular response to nitrogen starvation"/>
    <property type="evidence" value="ECO:0007669"/>
    <property type="project" value="TreeGrafter"/>
</dbReference>
<dbReference type="InterPro" id="IPR007239">
    <property type="entry name" value="Atg5"/>
</dbReference>
<keyword evidence="12" id="KW-1185">Reference proteome</keyword>
<dbReference type="Gene3D" id="3.10.20.90">
    <property type="entry name" value="Phosphatidylinositol 3-kinase Catalytic Subunit, Chain A, domain 1"/>
    <property type="match status" value="1"/>
</dbReference>
<comment type="subcellular location">
    <subcellularLocation>
        <location evidence="1 6">Preautophagosomal structure membrane</location>
        <topology evidence="1 6">Peripheral membrane protein</topology>
    </subcellularLocation>
</comment>
<accession>A0A166QZQ7</accession>
<dbReference type="EMBL" id="LFIW01002504">
    <property type="protein sequence ID" value="KZL68560.1"/>
    <property type="molecule type" value="Genomic_DNA"/>
</dbReference>
<evidence type="ECO:0000313" key="12">
    <source>
        <dbReference type="Proteomes" id="UP000076584"/>
    </source>
</evidence>
<name>A0A166QZQ7_COLIC</name>
<dbReference type="PANTHER" id="PTHR13040:SF2">
    <property type="entry name" value="AUTOPHAGY PROTEIN 5"/>
    <property type="match status" value="1"/>
</dbReference>
<evidence type="ECO:0000256" key="7">
    <source>
        <dbReference type="SAM" id="MobiDB-lite"/>
    </source>
</evidence>
<evidence type="ECO:0000259" key="8">
    <source>
        <dbReference type="Pfam" id="PF04106"/>
    </source>
</evidence>
<comment type="function">
    <text evidence="6">Involved in cytoplasm to vacuole transport (Cvt) and autophagic vesicle formation.</text>
</comment>
<proteinExistence type="inferred from homology"/>
<keyword evidence="3 6" id="KW-1017">Isopeptide bond</keyword>
<dbReference type="GO" id="GO:0034274">
    <property type="term" value="C:Atg12-Atg5-Atg16 complex"/>
    <property type="evidence" value="ECO:0007669"/>
    <property type="project" value="TreeGrafter"/>
</dbReference>
<feature type="domain" description="Autophagy protein ATG5 alpha-helical bundle region" evidence="9">
    <location>
        <begin position="164"/>
        <end position="216"/>
    </location>
</feature>
<keyword evidence="4 6" id="KW-0832">Ubl conjugation</keyword>
<evidence type="ECO:0000256" key="1">
    <source>
        <dbReference type="ARBA" id="ARBA00004623"/>
    </source>
</evidence>
<dbReference type="InterPro" id="IPR048940">
    <property type="entry name" value="ATG5_HBR"/>
</dbReference>
<keyword evidence="6" id="KW-0472">Membrane</keyword>
<dbReference type="GO" id="GO:0005776">
    <property type="term" value="C:autophagosome"/>
    <property type="evidence" value="ECO:0007669"/>
    <property type="project" value="TreeGrafter"/>
</dbReference>
<organism evidence="11 12">
    <name type="scientific">Colletotrichum incanum</name>
    <name type="common">Soybean anthracnose fungus</name>
    <dbReference type="NCBI Taxonomy" id="1573173"/>
    <lineage>
        <taxon>Eukaryota</taxon>
        <taxon>Fungi</taxon>
        <taxon>Dikarya</taxon>
        <taxon>Ascomycota</taxon>
        <taxon>Pezizomycotina</taxon>
        <taxon>Sordariomycetes</taxon>
        <taxon>Hypocreomycetidae</taxon>
        <taxon>Glomerellales</taxon>
        <taxon>Glomerellaceae</taxon>
        <taxon>Colletotrichum</taxon>
        <taxon>Colletotrichum spaethianum species complex</taxon>
    </lineage>
</organism>
<dbReference type="Gene3D" id="3.10.20.620">
    <property type="match status" value="1"/>
</dbReference>
<dbReference type="STRING" id="1573173.A0A166QZQ7"/>
<dbReference type="GO" id="GO:0019776">
    <property type="term" value="F:Atg8-family ligase activity"/>
    <property type="evidence" value="ECO:0007669"/>
    <property type="project" value="TreeGrafter"/>
</dbReference>
<dbReference type="GO" id="GO:0000422">
    <property type="term" value="P:autophagy of mitochondrion"/>
    <property type="evidence" value="ECO:0007669"/>
    <property type="project" value="TreeGrafter"/>
</dbReference>
<evidence type="ECO:0000259" key="9">
    <source>
        <dbReference type="Pfam" id="PF20637"/>
    </source>
</evidence>
<dbReference type="Pfam" id="PF20638">
    <property type="entry name" value="ATG5_UblA"/>
    <property type="match status" value="1"/>
</dbReference>
<evidence type="ECO:0000259" key="10">
    <source>
        <dbReference type="Pfam" id="PF20638"/>
    </source>
</evidence>
<comment type="subunit">
    <text evidence="6">Conjugated with ATG12.</text>
</comment>
<dbReference type="InterPro" id="IPR048939">
    <property type="entry name" value="ATG5_UblA"/>
</dbReference>
<feature type="compositionally biased region" description="Pro residues" evidence="7">
    <location>
        <begin position="269"/>
        <end position="280"/>
    </location>
</feature>
<evidence type="ECO:0000256" key="5">
    <source>
        <dbReference type="ARBA" id="ARBA00023006"/>
    </source>
</evidence>
<keyword evidence="6" id="KW-0813">Transport</keyword>
<evidence type="ECO:0000313" key="11">
    <source>
        <dbReference type="EMBL" id="KZL68560.1"/>
    </source>
</evidence>
<comment type="similarity">
    <text evidence="2 6">Belongs to the ATG5 family.</text>
</comment>
<evidence type="ECO:0000256" key="4">
    <source>
        <dbReference type="ARBA" id="ARBA00022843"/>
    </source>
</evidence>
<dbReference type="Proteomes" id="UP000076584">
    <property type="component" value="Unassembled WGS sequence"/>
</dbReference>
<evidence type="ECO:0000256" key="6">
    <source>
        <dbReference type="RuleBase" id="RU361202"/>
    </source>
</evidence>
<feature type="compositionally biased region" description="Low complexity" evidence="7">
    <location>
        <begin position="239"/>
        <end position="255"/>
    </location>
</feature>
<feature type="domain" description="Autophagy protein ATG5 UblA" evidence="10">
    <location>
        <begin position="79"/>
        <end position="154"/>
    </location>
</feature>